<accession>A0A078IHZ8</accession>
<evidence type="ECO:0000313" key="1">
    <source>
        <dbReference type="EMBL" id="CDY49596.1"/>
    </source>
</evidence>
<dbReference type="Proteomes" id="UP000028999">
    <property type="component" value="Unassembled WGS sequence"/>
</dbReference>
<sequence>MYNPFHAQILLLFKIPRMFFLGFEYQ</sequence>
<reference evidence="1 2" key="1">
    <citation type="journal article" date="2014" name="Science">
        <title>Plant genetics. Early allopolyploid evolution in the post-Neolithic Brassica napus oilseed genome.</title>
        <authorList>
            <person name="Chalhoub B."/>
            <person name="Denoeud F."/>
            <person name="Liu S."/>
            <person name="Parkin I.A."/>
            <person name="Tang H."/>
            <person name="Wang X."/>
            <person name="Chiquet J."/>
            <person name="Belcram H."/>
            <person name="Tong C."/>
            <person name="Samans B."/>
            <person name="Correa M."/>
            <person name="Da Silva C."/>
            <person name="Just J."/>
            <person name="Falentin C."/>
            <person name="Koh C.S."/>
            <person name="Le Clainche I."/>
            <person name="Bernard M."/>
            <person name="Bento P."/>
            <person name="Noel B."/>
            <person name="Labadie K."/>
            <person name="Alberti A."/>
            <person name="Charles M."/>
            <person name="Arnaud D."/>
            <person name="Guo H."/>
            <person name="Daviaud C."/>
            <person name="Alamery S."/>
            <person name="Jabbari K."/>
            <person name="Zhao M."/>
            <person name="Edger P.P."/>
            <person name="Chelaifa H."/>
            <person name="Tack D."/>
            <person name="Lassalle G."/>
            <person name="Mestiri I."/>
            <person name="Schnel N."/>
            <person name="Le Paslier M.C."/>
            <person name="Fan G."/>
            <person name="Renault V."/>
            <person name="Bayer P.E."/>
            <person name="Golicz A.A."/>
            <person name="Manoli S."/>
            <person name="Lee T.H."/>
            <person name="Thi V.H."/>
            <person name="Chalabi S."/>
            <person name="Hu Q."/>
            <person name="Fan C."/>
            <person name="Tollenaere R."/>
            <person name="Lu Y."/>
            <person name="Battail C."/>
            <person name="Shen J."/>
            <person name="Sidebottom C.H."/>
            <person name="Wang X."/>
            <person name="Canaguier A."/>
            <person name="Chauveau A."/>
            <person name="Berard A."/>
            <person name="Deniot G."/>
            <person name="Guan M."/>
            <person name="Liu Z."/>
            <person name="Sun F."/>
            <person name="Lim Y.P."/>
            <person name="Lyons E."/>
            <person name="Town C.D."/>
            <person name="Bancroft I."/>
            <person name="Wang X."/>
            <person name="Meng J."/>
            <person name="Ma J."/>
            <person name="Pires J.C."/>
            <person name="King G.J."/>
            <person name="Brunel D."/>
            <person name="Delourme R."/>
            <person name="Renard M."/>
            <person name="Aury J.M."/>
            <person name="Adams K.L."/>
            <person name="Batley J."/>
            <person name="Snowdon R.J."/>
            <person name="Tost J."/>
            <person name="Edwards D."/>
            <person name="Zhou Y."/>
            <person name="Hua W."/>
            <person name="Sharpe A.G."/>
            <person name="Paterson A.H."/>
            <person name="Guan C."/>
            <person name="Wincker P."/>
        </authorList>
    </citation>
    <scope>NUCLEOTIDE SEQUENCE [LARGE SCALE GENOMIC DNA]</scope>
    <source>
        <strain evidence="2">cv. Darmor-bzh</strain>
    </source>
</reference>
<protein>
    <submittedName>
        <fullName evidence="1">BnaAnng10250D protein</fullName>
    </submittedName>
</protein>
<keyword evidence="2" id="KW-1185">Reference proteome</keyword>
<dbReference type="PaxDb" id="3708-A0A078IHZ8"/>
<dbReference type="Gramene" id="CDY49596">
    <property type="protein sequence ID" value="CDY49596"/>
    <property type="gene ID" value="GSBRNA2T00093435001"/>
</dbReference>
<gene>
    <name evidence="1" type="primary">BnaAnng10250D</name>
    <name evidence="1" type="ORF">GSBRNA2T00093435001</name>
</gene>
<name>A0A078IHZ8_BRANA</name>
<dbReference type="EMBL" id="LK032846">
    <property type="protein sequence ID" value="CDY49596.1"/>
    <property type="molecule type" value="Genomic_DNA"/>
</dbReference>
<organism evidence="1 2">
    <name type="scientific">Brassica napus</name>
    <name type="common">Rape</name>
    <dbReference type="NCBI Taxonomy" id="3708"/>
    <lineage>
        <taxon>Eukaryota</taxon>
        <taxon>Viridiplantae</taxon>
        <taxon>Streptophyta</taxon>
        <taxon>Embryophyta</taxon>
        <taxon>Tracheophyta</taxon>
        <taxon>Spermatophyta</taxon>
        <taxon>Magnoliopsida</taxon>
        <taxon>eudicotyledons</taxon>
        <taxon>Gunneridae</taxon>
        <taxon>Pentapetalae</taxon>
        <taxon>rosids</taxon>
        <taxon>malvids</taxon>
        <taxon>Brassicales</taxon>
        <taxon>Brassicaceae</taxon>
        <taxon>Brassiceae</taxon>
        <taxon>Brassica</taxon>
    </lineage>
</organism>
<evidence type="ECO:0000313" key="2">
    <source>
        <dbReference type="Proteomes" id="UP000028999"/>
    </source>
</evidence>
<dbReference type="AlphaFoldDB" id="A0A078IHZ8"/>
<proteinExistence type="predicted"/>